<evidence type="ECO:0000256" key="1">
    <source>
        <dbReference type="SAM" id="MobiDB-lite"/>
    </source>
</evidence>
<feature type="compositionally biased region" description="Polar residues" evidence="1">
    <location>
        <begin position="89"/>
        <end position="101"/>
    </location>
</feature>
<sequence length="144" mass="16408">MPGVGNDLRNSQLRAHTYSQNRGPWLSRPDQETEILYKSYSNSKVKYVLCDGNHPANYKGYSVNKELKKVRYPPPNTKQKRNYGHTGKYQESNNKTTNNGRSYASVTIGCLEQPITPTPNTENDRQKTDNEVKLITETLVALMN</sequence>
<keyword evidence="3" id="KW-1185">Reference proteome</keyword>
<feature type="region of interest" description="Disordered" evidence="1">
    <location>
        <begin position="60"/>
        <end position="101"/>
    </location>
</feature>
<organism evidence="2 3">
    <name type="scientific">Eumeta variegata</name>
    <name type="common">Bagworm moth</name>
    <name type="synonym">Eumeta japonica</name>
    <dbReference type="NCBI Taxonomy" id="151549"/>
    <lineage>
        <taxon>Eukaryota</taxon>
        <taxon>Metazoa</taxon>
        <taxon>Ecdysozoa</taxon>
        <taxon>Arthropoda</taxon>
        <taxon>Hexapoda</taxon>
        <taxon>Insecta</taxon>
        <taxon>Pterygota</taxon>
        <taxon>Neoptera</taxon>
        <taxon>Endopterygota</taxon>
        <taxon>Lepidoptera</taxon>
        <taxon>Glossata</taxon>
        <taxon>Ditrysia</taxon>
        <taxon>Tineoidea</taxon>
        <taxon>Psychidae</taxon>
        <taxon>Oiketicinae</taxon>
        <taxon>Eumeta</taxon>
    </lineage>
</organism>
<feature type="compositionally biased region" description="Polar residues" evidence="1">
    <location>
        <begin position="8"/>
        <end position="22"/>
    </location>
</feature>
<accession>A0A4C1XEC1</accession>
<evidence type="ECO:0000313" key="2">
    <source>
        <dbReference type="EMBL" id="GBP61440.1"/>
    </source>
</evidence>
<reference evidence="2 3" key="1">
    <citation type="journal article" date="2019" name="Commun. Biol.">
        <title>The bagworm genome reveals a unique fibroin gene that provides high tensile strength.</title>
        <authorList>
            <person name="Kono N."/>
            <person name="Nakamura H."/>
            <person name="Ohtoshi R."/>
            <person name="Tomita M."/>
            <person name="Numata K."/>
            <person name="Arakawa K."/>
        </authorList>
    </citation>
    <scope>NUCLEOTIDE SEQUENCE [LARGE SCALE GENOMIC DNA]</scope>
</reference>
<dbReference type="EMBL" id="BGZK01000814">
    <property type="protein sequence ID" value="GBP61440.1"/>
    <property type="molecule type" value="Genomic_DNA"/>
</dbReference>
<dbReference type="AlphaFoldDB" id="A0A4C1XEC1"/>
<feature type="region of interest" description="Disordered" evidence="1">
    <location>
        <begin position="1"/>
        <end position="27"/>
    </location>
</feature>
<evidence type="ECO:0000313" key="3">
    <source>
        <dbReference type="Proteomes" id="UP000299102"/>
    </source>
</evidence>
<protein>
    <submittedName>
        <fullName evidence="2">Uncharacterized protein</fullName>
    </submittedName>
</protein>
<comment type="caution">
    <text evidence="2">The sequence shown here is derived from an EMBL/GenBank/DDBJ whole genome shotgun (WGS) entry which is preliminary data.</text>
</comment>
<gene>
    <name evidence="2" type="ORF">EVAR_50808_1</name>
</gene>
<dbReference type="OrthoDB" id="10035396at2759"/>
<proteinExistence type="predicted"/>
<name>A0A4C1XEC1_EUMVA</name>
<dbReference type="Proteomes" id="UP000299102">
    <property type="component" value="Unassembled WGS sequence"/>
</dbReference>